<evidence type="ECO:0000313" key="1">
    <source>
        <dbReference type="EMBL" id="PMN87915.1"/>
    </source>
</evidence>
<protein>
    <submittedName>
        <fullName evidence="1">Uncharacterized protein</fullName>
    </submittedName>
</protein>
<proteinExistence type="predicted"/>
<dbReference type="EMBL" id="MDAL01000068">
    <property type="protein sequence ID" value="PMN87915.1"/>
    <property type="molecule type" value="Genomic_DNA"/>
</dbReference>
<sequence>MIDFKGGTYISQGIGSSLANGFESAIDNQAFTDIPDFSSASKEKIKAEAVEDGFIPLEGLKNVYCATCEIDNSLAIFNLIATNET</sequence>
<gene>
    <name evidence="1" type="ORF">BCT23_24440</name>
</gene>
<dbReference type="AlphaFoldDB" id="A0A2N7L3Q1"/>
<comment type="caution">
    <text evidence="1">The sequence shown here is derived from an EMBL/GenBank/DDBJ whole genome shotgun (WGS) entry which is preliminary data.</text>
</comment>
<dbReference type="Proteomes" id="UP000235387">
    <property type="component" value="Unassembled WGS sequence"/>
</dbReference>
<accession>A0A2N7L3Q1</accession>
<reference evidence="2" key="1">
    <citation type="submission" date="2016-07" db="EMBL/GenBank/DDBJ databases">
        <title>Nontailed viruses are major unrecognized killers of bacteria in the ocean.</title>
        <authorList>
            <person name="Kauffman K."/>
            <person name="Hussain F."/>
            <person name="Yang J."/>
            <person name="Arevalo P."/>
            <person name="Brown J."/>
            <person name="Cutler M."/>
            <person name="Kelly L."/>
            <person name="Polz M.F."/>
        </authorList>
    </citation>
    <scope>NUCLEOTIDE SEQUENCE [LARGE SCALE GENOMIC DNA]</scope>
    <source>
        <strain evidence="2">10N.261.45.A10</strain>
    </source>
</reference>
<name>A0A2N7L3Q1_9GAMM</name>
<organism evidence="1 2">
    <name type="scientific">Enterovibrio norvegicus</name>
    <dbReference type="NCBI Taxonomy" id="188144"/>
    <lineage>
        <taxon>Bacteria</taxon>
        <taxon>Pseudomonadati</taxon>
        <taxon>Pseudomonadota</taxon>
        <taxon>Gammaproteobacteria</taxon>
        <taxon>Vibrionales</taxon>
        <taxon>Vibrionaceae</taxon>
        <taxon>Enterovibrio</taxon>
    </lineage>
</organism>
<evidence type="ECO:0000313" key="2">
    <source>
        <dbReference type="Proteomes" id="UP000235387"/>
    </source>
</evidence>